<dbReference type="EMBL" id="CADCTE010000076">
    <property type="protein sequence ID" value="CAA9234063.1"/>
    <property type="molecule type" value="Genomic_DNA"/>
</dbReference>
<accession>A0A6J4HVG5</accession>
<dbReference type="RefSeq" id="WP_294566410.1">
    <property type="nucleotide sequence ID" value="NZ_CADCTE010000076.1"/>
</dbReference>
<protein>
    <submittedName>
        <fullName evidence="1">Uncharacterized protein</fullName>
    </submittedName>
</protein>
<reference evidence="1" key="1">
    <citation type="submission" date="2020-02" db="EMBL/GenBank/DDBJ databases">
        <authorList>
            <person name="Meier V. D."/>
        </authorList>
    </citation>
    <scope>NUCLEOTIDE SEQUENCE</scope>
    <source>
        <strain evidence="1">AVDCRST_MAG83</strain>
    </source>
</reference>
<dbReference type="AlphaFoldDB" id="A0A6J4HVG5"/>
<organism evidence="1">
    <name type="scientific">uncultured Arthrobacter sp</name>
    <dbReference type="NCBI Taxonomy" id="114050"/>
    <lineage>
        <taxon>Bacteria</taxon>
        <taxon>Bacillati</taxon>
        <taxon>Actinomycetota</taxon>
        <taxon>Actinomycetes</taxon>
        <taxon>Micrococcales</taxon>
        <taxon>Micrococcaceae</taxon>
        <taxon>Arthrobacter</taxon>
        <taxon>environmental samples</taxon>
    </lineage>
</organism>
<proteinExistence type="predicted"/>
<gene>
    <name evidence="1" type="ORF">AVDCRST_MAG83-1224</name>
</gene>
<name>A0A6J4HVG5_9MICC</name>
<sequence length="63" mass="6987">MSNPGPVHDVEQRLLGWMLSVQAKNGDSKVMAVALRAMVESTPPGQAWTVRDLERLIRFLDPA</sequence>
<evidence type="ECO:0000313" key="1">
    <source>
        <dbReference type="EMBL" id="CAA9234063.1"/>
    </source>
</evidence>